<evidence type="ECO:0000256" key="6">
    <source>
        <dbReference type="ARBA" id="ARBA00022777"/>
    </source>
</evidence>
<feature type="transmembrane region" description="Helical" evidence="9">
    <location>
        <begin position="133"/>
        <end position="151"/>
    </location>
</feature>
<feature type="transmembrane region" description="Helical" evidence="9">
    <location>
        <begin position="20"/>
        <end position="38"/>
    </location>
</feature>
<dbReference type="PANTHER" id="PTHR43065">
    <property type="entry name" value="SENSOR HISTIDINE KINASE"/>
    <property type="match status" value="1"/>
</dbReference>
<dbReference type="Proteomes" id="UP000637074">
    <property type="component" value="Unassembled WGS sequence"/>
</dbReference>
<dbReference type="Pfam" id="PF02518">
    <property type="entry name" value="HATPase_c"/>
    <property type="match status" value="1"/>
</dbReference>
<proteinExistence type="predicted"/>
<keyword evidence="9" id="KW-0812">Transmembrane</keyword>
<keyword evidence="5" id="KW-0547">Nucleotide-binding</keyword>
<comment type="caution">
    <text evidence="11">The sequence shown here is derived from an EMBL/GenBank/DDBJ whole genome shotgun (WGS) entry which is preliminary data.</text>
</comment>
<feature type="transmembrane region" description="Helical" evidence="9">
    <location>
        <begin position="82"/>
        <end position="104"/>
    </location>
</feature>
<keyword evidence="9" id="KW-1133">Transmembrane helix</keyword>
<dbReference type="InterPro" id="IPR036097">
    <property type="entry name" value="HisK_dim/P_sf"/>
</dbReference>
<dbReference type="InterPro" id="IPR036890">
    <property type="entry name" value="HATPase_C_sf"/>
</dbReference>
<keyword evidence="7" id="KW-0067">ATP-binding</keyword>
<evidence type="ECO:0000313" key="11">
    <source>
        <dbReference type="EMBL" id="GHI00226.1"/>
    </source>
</evidence>
<dbReference type="Pfam" id="PF00512">
    <property type="entry name" value="HisKA"/>
    <property type="match status" value="1"/>
</dbReference>
<dbReference type="InterPro" id="IPR004358">
    <property type="entry name" value="Sig_transdc_His_kin-like_C"/>
</dbReference>
<dbReference type="SMART" id="SM00387">
    <property type="entry name" value="HATPase_c"/>
    <property type="match status" value="1"/>
</dbReference>
<dbReference type="InterPro" id="IPR003594">
    <property type="entry name" value="HATPase_dom"/>
</dbReference>
<evidence type="ECO:0000256" key="7">
    <source>
        <dbReference type="ARBA" id="ARBA00022840"/>
    </source>
</evidence>
<evidence type="ECO:0000256" key="5">
    <source>
        <dbReference type="ARBA" id="ARBA00022741"/>
    </source>
</evidence>
<feature type="domain" description="Histidine kinase" evidence="10">
    <location>
        <begin position="206"/>
        <end position="411"/>
    </location>
</feature>
<dbReference type="InterPro" id="IPR048436">
    <property type="entry name" value="MASE12"/>
</dbReference>
<dbReference type="Gene3D" id="3.30.565.10">
    <property type="entry name" value="Histidine kinase-like ATPase, C-terminal domain"/>
    <property type="match status" value="1"/>
</dbReference>
<evidence type="ECO:0000259" key="10">
    <source>
        <dbReference type="PROSITE" id="PS50109"/>
    </source>
</evidence>
<dbReference type="SUPFAM" id="SSF55874">
    <property type="entry name" value="ATPase domain of HSP90 chaperone/DNA topoisomerase II/histidine kinase"/>
    <property type="match status" value="1"/>
</dbReference>
<reference evidence="11 12" key="1">
    <citation type="journal article" date="2022" name="Int. J. Syst. Evol. Microbiol.">
        <title>Neobacillus kokaensis sp. nov., isolated from soil.</title>
        <authorList>
            <person name="Yuki K."/>
            <person name="Matsubara H."/>
            <person name="Yamaguchi S."/>
        </authorList>
    </citation>
    <scope>NUCLEOTIDE SEQUENCE [LARGE SCALE GENOMIC DNA]</scope>
    <source>
        <strain evidence="11 12">LOB 377</strain>
    </source>
</reference>
<dbReference type="InterPro" id="IPR005467">
    <property type="entry name" value="His_kinase_dom"/>
</dbReference>
<evidence type="ECO:0000256" key="1">
    <source>
        <dbReference type="ARBA" id="ARBA00000085"/>
    </source>
</evidence>
<keyword evidence="9" id="KW-0472">Membrane</keyword>
<feature type="transmembrane region" description="Helical" evidence="9">
    <location>
        <begin position="157"/>
        <end position="178"/>
    </location>
</feature>
<feature type="transmembrane region" description="Helical" evidence="9">
    <location>
        <begin position="58"/>
        <end position="75"/>
    </location>
</feature>
<protein>
    <recommendedName>
        <fullName evidence="2">histidine kinase</fullName>
        <ecNumber evidence="2">2.7.13.3</ecNumber>
    </recommendedName>
</protein>
<organism evidence="11 12">
    <name type="scientific">Neobacillus kokaensis</name>
    <dbReference type="NCBI Taxonomy" id="2759023"/>
    <lineage>
        <taxon>Bacteria</taxon>
        <taxon>Bacillati</taxon>
        <taxon>Bacillota</taxon>
        <taxon>Bacilli</taxon>
        <taxon>Bacillales</taxon>
        <taxon>Bacillaceae</taxon>
        <taxon>Neobacillus</taxon>
    </lineage>
</organism>
<keyword evidence="4" id="KW-0808">Transferase</keyword>
<dbReference type="RefSeq" id="WP_191275498.1">
    <property type="nucleotide sequence ID" value="NZ_BNDS01000020.1"/>
</dbReference>
<accession>A0ABQ3NAD5</accession>
<dbReference type="GO" id="GO:0016301">
    <property type="term" value="F:kinase activity"/>
    <property type="evidence" value="ECO:0007669"/>
    <property type="project" value="UniProtKB-KW"/>
</dbReference>
<dbReference type="EC" id="2.7.13.3" evidence="2"/>
<dbReference type="CDD" id="cd00075">
    <property type="entry name" value="HATPase"/>
    <property type="match status" value="1"/>
</dbReference>
<comment type="catalytic activity">
    <reaction evidence="1">
        <text>ATP + protein L-histidine = ADP + protein N-phospho-L-histidine.</text>
        <dbReference type="EC" id="2.7.13.3"/>
    </reaction>
</comment>
<dbReference type="EMBL" id="BNDS01000020">
    <property type="protein sequence ID" value="GHI00226.1"/>
    <property type="molecule type" value="Genomic_DNA"/>
</dbReference>
<keyword evidence="12" id="KW-1185">Reference proteome</keyword>
<keyword evidence="8" id="KW-0902">Two-component regulatory system</keyword>
<keyword evidence="6 11" id="KW-0418">Kinase</keyword>
<dbReference type="PROSITE" id="PS50109">
    <property type="entry name" value="HIS_KIN"/>
    <property type="match status" value="1"/>
</dbReference>
<dbReference type="CDD" id="cd00082">
    <property type="entry name" value="HisKA"/>
    <property type="match status" value="1"/>
</dbReference>
<evidence type="ECO:0000256" key="2">
    <source>
        <dbReference type="ARBA" id="ARBA00012438"/>
    </source>
</evidence>
<evidence type="ECO:0000256" key="4">
    <source>
        <dbReference type="ARBA" id="ARBA00022679"/>
    </source>
</evidence>
<keyword evidence="3" id="KW-0597">Phosphoprotein</keyword>
<name>A0ABQ3NAD5_9BACI</name>
<evidence type="ECO:0000256" key="8">
    <source>
        <dbReference type="ARBA" id="ARBA00023012"/>
    </source>
</evidence>
<dbReference type="SUPFAM" id="SSF47384">
    <property type="entry name" value="Homodimeric domain of signal transducing histidine kinase"/>
    <property type="match status" value="1"/>
</dbReference>
<evidence type="ECO:0000313" key="12">
    <source>
        <dbReference type="Proteomes" id="UP000637074"/>
    </source>
</evidence>
<evidence type="ECO:0000256" key="3">
    <source>
        <dbReference type="ARBA" id="ARBA00022553"/>
    </source>
</evidence>
<evidence type="ECO:0000256" key="9">
    <source>
        <dbReference type="SAM" id="Phobius"/>
    </source>
</evidence>
<dbReference type="PANTHER" id="PTHR43065:SF34">
    <property type="entry name" value="SPORULATION KINASE A"/>
    <property type="match status" value="1"/>
</dbReference>
<sequence>MNEGRHSPKLIYEEKKAIKLFLGLFYIFFITYSVFWSLIIPKYTTYGNADYFNEGLGVWLYISIMAMLPISLYFLKKESPYIIKYFILFSYIIIDLTDLLLRYYGTTKPFASGNIVELLFVFFAPIFVNKKYFWAVSIGMIGKYCFIGVVLKEMDVLNPIAVIAILIAISYILLIRFFSYIQSLNIVHEELRQKEKLVIIGQMAATIGHEIRNPLASLKGFAQLQHEQFPNQNAYYPIMIQEIDRIDVIVNDLMYIGKPKAIWIEQINIKGIIEYTISIMSQQADAQNIIIESSYAEHLPLVECDEKQLKQVFINLIKNAIEATTNGGTIKINVQLLEEGKINISISDEGCGIKSEDIPNLTTPFYTTKKSGTGLGLVVINQIIKEHNGAIKIDSDLGIGTKVTVTLPIRQKL</sequence>
<dbReference type="PRINTS" id="PR00344">
    <property type="entry name" value="BCTRLSENSOR"/>
</dbReference>
<dbReference type="SMART" id="SM00388">
    <property type="entry name" value="HisKA"/>
    <property type="match status" value="1"/>
</dbReference>
<dbReference type="Pfam" id="PF20971">
    <property type="entry name" value="MASE12"/>
    <property type="match status" value="1"/>
</dbReference>
<gene>
    <name evidence="11" type="ORF">AM1BK_37680</name>
</gene>
<dbReference type="Gene3D" id="1.10.287.130">
    <property type="match status" value="1"/>
</dbReference>
<dbReference type="InterPro" id="IPR003661">
    <property type="entry name" value="HisK_dim/P_dom"/>
</dbReference>